<keyword evidence="11" id="KW-1185">Reference proteome</keyword>
<gene>
    <name evidence="10" type="primary">20341208</name>
    <name evidence="9" type="ORF">GGTG_00750</name>
</gene>
<reference evidence="9" key="2">
    <citation type="submission" date="2010-07" db="EMBL/GenBank/DDBJ databases">
        <authorList>
            <consortium name="The Broad Institute Genome Sequencing Platform"/>
            <consortium name="Broad Institute Genome Sequencing Center for Infectious Disease"/>
            <person name="Ma L.-J."/>
            <person name="Dead R."/>
            <person name="Young S."/>
            <person name="Zeng Q."/>
            <person name="Koehrsen M."/>
            <person name="Alvarado L."/>
            <person name="Berlin A."/>
            <person name="Chapman S.B."/>
            <person name="Chen Z."/>
            <person name="Freedman E."/>
            <person name="Gellesch M."/>
            <person name="Goldberg J."/>
            <person name="Griggs A."/>
            <person name="Gujja S."/>
            <person name="Heilman E.R."/>
            <person name="Heiman D."/>
            <person name="Hepburn T."/>
            <person name="Howarth C."/>
            <person name="Jen D."/>
            <person name="Larson L."/>
            <person name="Mehta T."/>
            <person name="Neiman D."/>
            <person name="Pearson M."/>
            <person name="Roberts A."/>
            <person name="Saif S."/>
            <person name="Shea T."/>
            <person name="Shenoy N."/>
            <person name="Sisk P."/>
            <person name="Stolte C."/>
            <person name="Sykes S."/>
            <person name="Walk T."/>
            <person name="White J."/>
            <person name="Yandava C."/>
            <person name="Haas B."/>
            <person name="Nusbaum C."/>
            <person name="Birren B."/>
        </authorList>
    </citation>
    <scope>NUCLEOTIDE SEQUENCE</scope>
    <source>
        <strain evidence="9">R3-111a-1</strain>
    </source>
</reference>
<dbReference type="VEuPathDB" id="FungiDB:GGTG_00750"/>
<dbReference type="EMBL" id="GL385395">
    <property type="protein sequence ID" value="EJT80756.1"/>
    <property type="molecule type" value="Genomic_DNA"/>
</dbReference>
<keyword evidence="7" id="KW-0325">Glycoprotein</keyword>
<reference evidence="10" key="4">
    <citation type="journal article" date="2015" name="G3 (Bethesda)">
        <title>Genome sequences of three phytopathogenic species of the Magnaporthaceae family of fungi.</title>
        <authorList>
            <person name="Okagaki L.H."/>
            <person name="Nunes C.C."/>
            <person name="Sailsbery J."/>
            <person name="Clay B."/>
            <person name="Brown D."/>
            <person name="John T."/>
            <person name="Oh Y."/>
            <person name="Young N."/>
            <person name="Fitzgerald M."/>
            <person name="Haas B.J."/>
            <person name="Zeng Q."/>
            <person name="Young S."/>
            <person name="Adiconis X."/>
            <person name="Fan L."/>
            <person name="Levin J.Z."/>
            <person name="Mitchell T.K."/>
            <person name="Okubara P.A."/>
            <person name="Farman M.L."/>
            <person name="Kohn L.M."/>
            <person name="Birren B."/>
            <person name="Ma L.-J."/>
            <person name="Dean R.A."/>
        </authorList>
    </citation>
    <scope>NUCLEOTIDE SEQUENCE</scope>
    <source>
        <strain evidence="10">R3-111a-1</strain>
    </source>
</reference>
<dbReference type="HOGENOM" id="CLU_950361_0_0_1"/>
<dbReference type="OrthoDB" id="2849215at2759"/>
<reference evidence="9" key="3">
    <citation type="submission" date="2010-09" db="EMBL/GenBank/DDBJ databases">
        <title>Annotation of Gaeumannomyces graminis var. tritici R3-111a-1.</title>
        <authorList>
            <consortium name="The Broad Institute Genome Sequencing Platform"/>
            <person name="Ma L.-J."/>
            <person name="Dead R."/>
            <person name="Young S.K."/>
            <person name="Zeng Q."/>
            <person name="Gargeya S."/>
            <person name="Fitzgerald M."/>
            <person name="Haas B."/>
            <person name="Abouelleil A."/>
            <person name="Alvarado L."/>
            <person name="Arachchi H.M."/>
            <person name="Berlin A."/>
            <person name="Brown A."/>
            <person name="Chapman S.B."/>
            <person name="Chen Z."/>
            <person name="Dunbar C."/>
            <person name="Freedman E."/>
            <person name="Gearin G."/>
            <person name="Gellesch M."/>
            <person name="Goldberg J."/>
            <person name="Griggs A."/>
            <person name="Gujja S."/>
            <person name="Heiman D."/>
            <person name="Howarth C."/>
            <person name="Larson L."/>
            <person name="Lui A."/>
            <person name="MacDonald P.J.P."/>
            <person name="Mehta T."/>
            <person name="Montmayeur A."/>
            <person name="Murphy C."/>
            <person name="Neiman D."/>
            <person name="Pearson M."/>
            <person name="Priest M."/>
            <person name="Roberts A."/>
            <person name="Saif S."/>
            <person name="Shea T."/>
            <person name="Shenoy N."/>
            <person name="Sisk P."/>
            <person name="Stolte C."/>
            <person name="Sykes S."/>
            <person name="Yandava C."/>
            <person name="Wortman J."/>
            <person name="Nusbaum C."/>
            <person name="Birren B."/>
        </authorList>
    </citation>
    <scope>NUCLEOTIDE SEQUENCE</scope>
    <source>
        <strain evidence="9">R3-111a-1</strain>
    </source>
</reference>
<reference evidence="11" key="1">
    <citation type="submission" date="2010-07" db="EMBL/GenBank/DDBJ databases">
        <title>The genome sequence of Gaeumannomyces graminis var. tritici strain R3-111a-1.</title>
        <authorList>
            <consortium name="The Broad Institute Genome Sequencing Platform"/>
            <person name="Ma L.-J."/>
            <person name="Dead R."/>
            <person name="Young S."/>
            <person name="Zeng Q."/>
            <person name="Koehrsen M."/>
            <person name="Alvarado L."/>
            <person name="Berlin A."/>
            <person name="Chapman S.B."/>
            <person name="Chen Z."/>
            <person name="Freedman E."/>
            <person name="Gellesch M."/>
            <person name="Goldberg J."/>
            <person name="Griggs A."/>
            <person name="Gujja S."/>
            <person name="Heilman E.R."/>
            <person name="Heiman D."/>
            <person name="Hepburn T."/>
            <person name="Howarth C."/>
            <person name="Jen D."/>
            <person name="Larson L."/>
            <person name="Mehta T."/>
            <person name="Neiman D."/>
            <person name="Pearson M."/>
            <person name="Roberts A."/>
            <person name="Saif S."/>
            <person name="Shea T."/>
            <person name="Shenoy N."/>
            <person name="Sisk P."/>
            <person name="Stolte C."/>
            <person name="Sykes S."/>
            <person name="Walk T."/>
            <person name="White J."/>
            <person name="Yandava C."/>
            <person name="Haas B."/>
            <person name="Nusbaum C."/>
            <person name="Birren B."/>
        </authorList>
    </citation>
    <scope>NUCLEOTIDE SEQUENCE [LARGE SCALE GENOMIC DNA]</scope>
    <source>
        <strain evidence="11">R3-111a-1</strain>
    </source>
</reference>
<dbReference type="InterPro" id="IPR029044">
    <property type="entry name" value="Nucleotide-diphossugar_trans"/>
</dbReference>
<reference evidence="10" key="5">
    <citation type="submission" date="2018-04" db="UniProtKB">
        <authorList>
            <consortium name="EnsemblFungi"/>
        </authorList>
    </citation>
    <scope>IDENTIFICATION</scope>
    <source>
        <strain evidence="10">R3-111a-1</strain>
    </source>
</reference>
<dbReference type="Pfam" id="PF13641">
    <property type="entry name" value="Glyco_tranf_2_3"/>
    <property type="match status" value="1"/>
</dbReference>
<evidence type="ECO:0000256" key="5">
    <source>
        <dbReference type="ARBA" id="ARBA00022989"/>
    </source>
</evidence>
<keyword evidence="6 8" id="KW-0472">Membrane</keyword>
<dbReference type="GO" id="GO:0016757">
    <property type="term" value="F:glycosyltransferase activity"/>
    <property type="evidence" value="ECO:0007669"/>
    <property type="project" value="UniProtKB-KW"/>
</dbReference>
<keyword evidence="2" id="KW-0328">Glycosyltransferase</keyword>
<keyword evidence="4 8" id="KW-0812">Transmembrane</keyword>
<organism evidence="9">
    <name type="scientific">Gaeumannomyces tritici (strain R3-111a-1)</name>
    <name type="common">Wheat and barley take-all root rot fungus</name>
    <name type="synonym">Gaeumannomyces graminis var. tritici</name>
    <dbReference type="NCBI Taxonomy" id="644352"/>
    <lineage>
        <taxon>Eukaryota</taxon>
        <taxon>Fungi</taxon>
        <taxon>Dikarya</taxon>
        <taxon>Ascomycota</taxon>
        <taxon>Pezizomycotina</taxon>
        <taxon>Sordariomycetes</taxon>
        <taxon>Sordariomycetidae</taxon>
        <taxon>Magnaporthales</taxon>
        <taxon>Magnaporthaceae</taxon>
        <taxon>Gaeumannomyces</taxon>
    </lineage>
</organism>
<keyword evidence="3" id="KW-0808">Transferase</keyword>
<dbReference type="PANTHER" id="PTHR47844:SF1">
    <property type="entry name" value="EXOSTOSIN-LIKE 2"/>
    <property type="match status" value="1"/>
</dbReference>
<comment type="subcellular location">
    <subcellularLocation>
        <location evidence="1">Membrane</location>
    </subcellularLocation>
</comment>
<name>J3NHL3_GAET3</name>
<proteinExistence type="predicted"/>
<dbReference type="GO" id="GO:0016020">
    <property type="term" value="C:membrane"/>
    <property type="evidence" value="ECO:0007669"/>
    <property type="project" value="UniProtKB-SubCell"/>
</dbReference>
<keyword evidence="5 8" id="KW-1133">Transmembrane helix</keyword>
<dbReference type="eggNOG" id="KOG2571">
    <property type="taxonomic scope" value="Eukaryota"/>
</dbReference>
<evidence type="ECO:0000313" key="11">
    <source>
        <dbReference type="Proteomes" id="UP000006039"/>
    </source>
</evidence>
<evidence type="ECO:0008006" key="12">
    <source>
        <dbReference type="Google" id="ProtNLM"/>
    </source>
</evidence>
<evidence type="ECO:0000313" key="10">
    <source>
        <dbReference type="EnsemblFungi" id="EJT80756"/>
    </source>
</evidence>
<evidence type="ECO:0000313" key="9">
    <source>
        <dbReference type="EMBL" id="EJT80756.1"/>
    </source>
</evidence>
<evidence type="ECO:0000256" key="1">
    <source>
        <dbReference type="ARBA" id="ARBA00004370"/>
    </source>
</evidence>
<evidence type="ECO:0000256" key="8">
    <source>
        <dbReference type="SAM" id="Phobius"/>
    </source>
</evidence>
<evidence type="ECO:0000256" key="2">
    <source>
        <dbReference type="ARBA" id="ARBA00022676"/>
    </source>
</evidence>
<sequence>MLHLIHAIIRALRCLRGALLLLEYWGYLRLKPFSWRGRPSIRVSDDVTIVCITLGTETNYHDVVYRWLACGPKEVIIVTIDARLPQISRLADRIGDPRVLVHSVPKPSARRQYYEGVRRVRTPYFVIADDRSLWSGGTLARIVHPLHDPGIGGATGLQIVGPAIQAGLTAWERFGSLNLVRRNIMHSALAYFNRGQVLNLSGRLSALRTSVFQNDEFYDFFLNEKWLGNPVTTGDDNAFTVWCVRHGWRTWFETSDEVLLVAKVSPSSLYLKQLLRWQRDTIRCYVADLVFSVKKCNARHLLRAVLNLLVYYITDAATLLEMLFLLAVGVGWLRDRHVSPLQYECLNPF</sequence>
<protein>
    <recommendedName>
        <fullName evidence="12">Polysaccharide synthase Cps1p</fullName>
    </recommendedName>
</protein>
<dbReference type="SUPFAM" id="SSF53448">
    <property type="entry name" value="Nucleotide-diphospho-sugar transferases"/>
    <property type="match status" value="1"/>
</dbReference>
<dbReference type="EnsemblFungi" id="EJT80756">
    <property type="protein sequence ID" value="EJT80756"/>
    <property type="gene ID" value="GGTG_00750"/>
</dbReference>
<dbReference type="RefSeq" id="XP_009216765.1">
    <property type="nucleotide sequence ID" value="XM_009218501.1"/>
</dbReference>
<dbReference type="AlphaFoldDB" id="J3NHL3"/>
<evidence type="ECO:0000256" key="3">
    <source>
        <dbReference type="ARBA" id="ARBA00022679"/>
    </source>
</evidence>
<evidence type="ECO:0000256" key="7">
    <source>
        <dbReference type="ARBA" id="ARBA00023180"/>
    </source>
</evidence>
<dbReference type="PANTHER" id="PTHR47844">
    <property type="entry name" value="SYNTHASE CPS1, PUTATIVE (AFU_ORTHOLOGUE AFUA_7G02500)-RELATED"/>
    <property type="match status" value="1"/>
</dbReference>
<dbReference type="InterPro" id="IPR052427">
    <property type="entry name" value="Glycosyltrans_GT2/GT47"/>
</dbReference>
<dbReference type="STRING" id="644352.J3NHL3"/>
<feature type="transmembrane region" description="Helical" evidence="8">
    <location>
        <begin position="309"/>
        <end position="333"/>
    </location>
</feature>
<evidence type="ECO:0000256" key="6">
    <source>
        <dbReference type="ARBA" id="ARBA00023136"/>
    </source>
</evidence>
<accession>J3NHL3</accession>
<dbReference type="GeneID" id="20341208"/>
<evidence type="ECO:0000256" key="4">
    <source>
        <dbReference type="ARBA" id="ARBA00022692"/>
    </source>
</evidence>
<dbReference type="Proteomes" id="UP000006039">
    <property type="component" value="Unassembled WGS sequence"/>
</dbReference>